<dbReference type="InterPro" id="IPR013111">
    <property type="entry name" value="EGF_extracell"/>
</dbReference>
<evidence type="ECO:0000256" key="4">
    <source>
        <dbReference type="ARBA" id="ARBA00022737"/>
    </source>
</evidence>
<feature type="domain" description="Fibronectin type-III" evidence="8">
    <location>
        <begin position="1089"/>
        <end position="1180"/>
    </location>
</feature>
<proteinExistence type="predicted"/>
<feature type="chain" id="PRO_5019854375" evidence="7">
    <location>
        <begin position="23"/>
        <end position="1844"/>
    </location>
</feature>
<keyword evidence="2" id="KW-0964">Secreted</keyword>
<feature type="domain" description="Fibronectin type-III" evidence="8">
    <location>
        <begin position="1272"/>
        <end position="1362"/>
    </location>
</feature>
<evidence type="ECO:0000256" key="2">
    <source>
        <dbReference type="ARBA" id="ARBA00022525"/>
    </source>
</evidence>
<dbReference type="PANTHER" id="PTHR46708">
    <property type="entry name" value="TENASCIN"/>
    <property type="match status" value="1"/>
</dbReference>
<dbReference type="FunFam" id="2.10.25.10:FF:000001">
    <property type="entry name" value="Tenascin C"/>
    <property type="match status" value="13"/>
</dbReference>
<dbReference type="GO" id="GO:0005576">
    <property type="term" value="C:extracellular region"/>
    <property type="evidence" value="ECO:0007669"/>
    <property type="project" value="UniProtKB-SubCell"/>
</dbReference>
<feature type="domain" description="Fibronectin type-III" evidence="8">
    <location>
        <begin position="1613"/>
        <end position="1704"/>
    </location>
</feature>
<dbReference type="Pfam" id="PF00041">
    <property type="entry name" value="fn3"/>
    <property type="match status" value="11"/>
</dbReference>
<keyword evidence="10" id="KW-1185">Reference proteome</keyword>
<feature type="domain" description="Fibronectin type-III" evidence="8">
    <location>
        <begin position="962"/>
        <end position="1048"/>
    </location>
</feature>
<organism evidence="9 10">
    <name type="scientific">Labeo rohita</name>
    <name type="common">Indian major carp</name>
    <name type="synonym">Cyprinus rohita</name>
    <dbReference type="NCBI Taxonomy" id="84645"/>
    <lineage>
        <taxon>Eukaryota</taxon>
        <taxon>Metazoa</taxon>
        <taxon>Chordata</taxon>
        <taxon>Craniata</taxon>
        <taxon>Vertebrata</taxon>
        <taxon>Euteleostomi</taxon>
        <taxon>Actinopterygii</taxon>
        <taxon>Neopterygii</taxon>
        <taxon>Teleostei</taxon>
        <taxon>Ostariophysi</taxon>
        <taxon>Cypriniformes</taxon>
        <taxon>Cyprinidae</taxon>
        <taxon>Labeoninae</taxon>
        <taxon>Labeonini</taxon>
        <taxon>Labeo</taxon>
    </lineage>
</organism>
<feature type="domain" description="Fibronectin type-III" evidence="8">
    <location>
        <begin position="1516"/>
        <end position="1612"/>
    </location>
</feature>
<dbReference type="CDD" id="cd00063">
    <property type="entry name" value="FN3"/>
    <property type="match status" value="11"/>
</dbReference>
<name>A0A498LJY1_LABRO</name>
<dbReference type="InterPro" id="IPR013783">
    <property type="entry name" value="Ig-like_fold"/>
</dbReference>
<dbReference type="SMART" id="SM00060">
    <property type="entry name" value="FN3"/>
    <property type="match status" value="12"/>
</dbReference>
<dbReference type="SUPFAM" id="SSF49265">
    <property type="entry name" value="Fibronectin type III"/>
    <property type="match status" value="11"/>
</dbReference>
<dbReference type="Pfam" id="PF07974">
    <property type="entry name" value="EGF_2"/>
    <property type="match status" value="1"/>
</dbReference>
<dbReference type="PROSITE" id="PS00022">
    <property type="entry name" value="EGF_1"/>
    <property type="match status" value="5"/>
</dbReference>
<feature type="domain" description="Fibronectin type-III" evidence="8">
    <location>
        <begin position="1181"/>
        <end position="1271"/>
    </location>
</feature>
<feature type="domain" description="Fibronectin type-III" evidence="8">
    <location>
        <begin position="868"/>
        <end position="961"/>
    </location>
</feature>
<feature type="domain" description="Fibronectin type-III" evidence="8">
    <location>
        <begin position="1363"/>
        <end position="1454"/>
    </location>
</feature>
<protein>
    <submittedName>
        <fullName evidence="9">Tenascin-like isoform X2</fullName>
    </submittedName>
</protein>
<dbReference type="Pfam" id="PF25024">
    <property type="entry name" value="EGF_TEN"/>
    <property type="match status" value="1"/>
</dbReference>
<dbReference type="STRING" id="84645.A0A498LJY1"/>
<dbReference type="Gene3D" id="2.20.25.10">
    <property type="match status" value="1"/>
</dbReference>
<dbReference type="Gene3D" id="2.10.25.10">
    <property type="entry name" value="Laminin"/>
    <property type="match status" value="13"/>
</dbReference>
<feature type="signal peptide" evidence="7">
    <location>
        <begin position="1"/>
        <end position="22"/>
    </location>
</feature>
<evidence type="ECO:0000256" key="5">
    <source>
        <dbReference type="ARBA" id="ARBA00023157"/>
    </source>
</evidence>
<gene>
    <name evidence="9" type="ORF">ROHU_035124</name>
</gene>
<dbReference type="InterPro" id="IPR041161">
    <property type="entry name" value="EGF_Tenascin"/>
</dbReference>
<dbReference type="PANTHER" id="PTHR46708:SF1">
    <property type="entry name" value="TENASCIN"/>
    <property type="match status" value="1"/>
</dbReference>
<evidence type="ECO:0000313" key="9">
    <source>
        <dbReference type="EMBL" id="RXN08391.1"/>
    </source>
</evidence>
<evidence type="ECO:0000256" key="7">
    <source>
        <dbReference type="SAM" id="SignalP"/>
    </source>
</evidence>
<keyword evidence="4" id="KW-0677">Repeat</keyword>
<evidence type="ECO:0000256" key="3">
    <source>
        <dbReference type="ARBA" id="ARBA00022536"/>
    </source>
</evidence>
<dbReference type="InterPro" id="IPR050991">
    <property type="entry name" value="ECM_Regulatory_Proteins"/>
</dbReference>
<dbReference type="Gene3D" id="2.60.40.10">
    <property type="entry name" value="Immunoglobulins"/>
    <property type="match status" value="14"/>
</dbReference>
<keyword evidence="5" id="KW-1015">Disulfide bond</keyword>
<evidence type="ECO:0000313" key="10">
    <source>
        <dbReference type="Proteomes" id="UP000290572"/>
    </source>
</evidence>
<dbReference type="EMBL" id="QBIY01013314">
    <property type="protein sequence ID" value="RXN08391.1"/>
    <property type="molecule type" value="Genomic_DNA"/>
</dbReference>
<comment type="caution">
    <text evidence="9">The sequence shown here is derived from an EMBL/GenBank/DDBJ whole genome shotgun (WGS) entry which is preliminary data.</text>
</comment>
<keyword evidence="3" id="KW-0245">EGF-like domain</keyword>
<sequence length="1844" mass="199444">MGSGGLTFSCLVLATLMTLNHAGLVKKMIRQRREALTIPGIHNVTLPSSSQPVIFNHVYNIKVPGSALCSVDLDSPAGLDLEQKDAPSGTEVTDHTLDGRNQIVFTHRINIPKQACGCTDGLPDLKELLNRLEMLEGEVSTLREQCATETTCCSAQATGAIGTKPFCSGRGNYSTETCGCICEPGWKGPNCTVPDCPGDCSDQGRCVNGKCECFDGFTGEDCSVETCLVDCGENGRCVNGVCVCNEGFSGVDCTETDCLNNCLGRGRCVDGECVCDEPWTGFDCSELICPHDCYDRGRCDNGTCYCDKGFTGEDCGAIACPNDCSGRGFCIDGRCVCDAGYSGEDCSSLTCPNDCNQRGRCFNGVCICETGYFGEDCGKLSCPNNCNGRGRCIDGRCECDVGFQGHDCSEFSCPNDCNNRGRCVNGQCVCEEGFGGEDCSIKTCLSDCYGRGQCVDGKCVCFADFTGEDCSELSCPSNCLNRGRCVAGQCVCDEDFTGEDCSQRKCPNDCLGRGRCVDGRCVCQEGFEGLDCSIPTCPGNCNNRGRCVNGKCVCDEGFVGDACGERSCPNDCNGMGQCVDGRCVCDEGYIGEDCSKVSPPEDLTVTDVTTEKLNLTWRNKMLVTEYLVTYVPTSPGGLQMEFRVPGDRTSATVVELEPGIEYLINVYAVLNNKKSVPVSARAATHLPQPDGLKFKSISDTSVEVLWDQLNFPFDGWEIIFRNMKEENGKIVTNLPSSQTDFEQPGLGAGQEYEVTLSVIKNKTRGPKTSSTVVTRIDSPGQIDVGDVTDRSAVISWSRPVAEVDGFKVSYGPSTDPSVHRDVDLPATDTQYSLEDLKPDTEYKVSLSSKKGDVSSKPIFEGFTTGLDAPTDLKAVDQTDNSITLEWKNSRSTIDGYRIKYGPIAGGAHGEDMFPRKAGDTTWATITGLKPGTEYGIGVTAVQNERESDPATTNALTDLDPPRDLEVRDATETTLELVWKRPRAKISTYRLAFVSADGRREEVELPAATTTYALNGLNPGMRYTVTLVAERGRRRSAPATVTASTASFTFYLANTFPEFGSAKGSDDNVISFVSLDNSEIPFSGSGYEDPTGTLTVSNITSDGFDLAWESNKHVGYDSYTVELKDFSGKWKEEVHLHAEVNDTKIRGLKASTEYQVRLYGISNNQRSSLLEAVAVTEEQRPQIGSLSVSDVSWDSFNVSWTIEDGSAFDSFVIEVANSAGPERQNLSVSGDARSLWMSGLSPDTSYIITLYGVHQGSILGSTYTQAATDSAPVVGNLYVSNITSESFSISWNDTRGDIERFILEIIDSSWQREPVEYNLSHSTQSYEITGLRPTTDYIAYLTGVVKGRRTDSVSAVASTVAEPDLSGLVVSNITSDTVSLSWRTGEKAFDNFIVEVRESALPTQATGRTLPGGVRSTVLTGLRGDTRYQIKLYATIGGSNTAALTTVVTTEPKPKLGPIAVSETRPHSLTLSWSTLSGHFDGFAARVTDREQLYDVVELRLSGAERNVTITGLMDSTVYDILFYGLSRGRQTSSVSFNTSTDSSESFSHFQVKVSDSGQLLEPQEFVVPGNQTVLDVLGLITGIGYEVSVTGVSGNGLQSRPITTVAVTEAEPEIEHLFVSDVTPESFRLAWTAEDDVFDRFVLKVRDSRKLSHPREFVVPGDERTKVLTQLLGGTEYEIELYGVTLEHRSQPVTAVARTGTPMVLMADGSQSQVSLTNLIPGETYQVSVVAVKGLEESEPVSNTFTTALDMPRSLTAVNVTDTKALLLWQPAAATVDGYVITYSADTVPPISEQVSGNTVEFEMSSLAPATQYTVNVYAIRNREKSAPATTDFTTEMSYFMHPD</sequence>
<feature type="domain" description="Fibronectin type-III" evidence="8">
    <location>
        <begin position="778"/>
        <end position="867"/>
    </location>
</feature>
<evidence type="ECO:0000256" key="1">
    <source>
        <dbReference type="ARBA" id="ARBA00004613"/>
    </source>
</evidence>
<dbReference type="SMART" id="SM00181">
    <property type="entry name" value="EGF"/>
    <property type="match status" value="13"/>
</dbReference>
<dbReference type="PROSITE" id="PS01186">
    <property type="entry name" value="EGF_2"/>
    <property type="match status" value="6"/>
</dbReference>
<keyword evidence="6" id="KW-0325">Glycoprotein</keyword>
<reference evidence="9 10" key="1">
    <citation type="submission" date="2018-03" db="EMBL/GenBank/DDBJ databases">
        <title>Draft genome sequence of Rohu Carp (Labeo rohita).</title>
        <authorList>
            <person name="Das P."/>
            <person name="Kushwaha B."/>
            <person name="Joshi C.G."/>
            <person name="Kumar D."/>
            <person name="Nagpure N.S."/>
            <person name="Sahoo L."/>
            <person name="Das S.P."/>
            <person name="Bit A."/>
            <person name="Patnaik S."/>
            <person name="Meher P.K."/>
            <person name="Jayasankar P."/>
            <person name="Koringa P.G."/>
            <person name="Patel N.V."/>
            <person name="Hinsu A.T."/>
            <person name="Kumar R."/>
            <person name="Pandey M."/>
            <person name="Agarwal S."/>
            <person name="Srivastava S."/>
            <person name="Singh M."/>
            <person name="Iquebal M.A."/>
            <person name="Jaiswal S."/>
            <person name="Angadi U.B."/>
            <person name="Kumar N."/>
            <person name="Raza M."/>
            <person name="Shah T.M."/>
            <person name="Rai A."/>
            <person name="Jena J.K."/>
        </authorList>
    </citation>
    <scope>NUCLEOTIDE SEQUENCE [LARGE SCALE GENOMIC DNA]</scope>
    <source>
        <strain evidence="9">DASCIFA01</strain>
        <tissue evidence="9">Testis</tissue>
    </source>
</reference>
<dbReference type="InterPro" id="IPR036116">
    <property type="entry name" value="FN3_sf"/>
</dbReference>
<dbReference type="PROSITE" id="PS50853">
    <property type="entry name" value="FN3"/>
    <property type="match status" value="11"/>
</dbReference>
<evidence type="ECO:0000259" key="8">
    <source>
        <dbReference type="PROSITE" id="PS50853"/>
    </source>
</evidence>
<dbReference type="Proteomes" id="UP000290572">
    <property type="component" value="Unassembled WGS sequence"/>
</dbReference>
<dbReference type="InterPro" id="IPR000742">
    <property type="entry name" value="EGF"/>
</dbReference>
<feature type="domain" description="Fibronectin type-III" evidence="8">
    <location>
        <begin position="599"/>
        <end position="689"/>
    </location>
</feature>
<dbReference type="FunFam" id="2.60.40.10:FF:000099">
    <property type="entry name" value="Fibronectin 1"/>
    <property type="match status" value="2"/>
</dbReference>
<feature type="domain" description="Fibronectin type-III" evidence="8">
    <location>
        <begin position="1751"/>
        <end position="1839"/>
    </location>
</feature>
<evidence type="ECO:0000256" key="6">
    <source>
        <dbReference type="ARBA" id="ARBA00023180"/>
    </source>
</evidence>
<dbReference type="InterPro" id="IPR003961">
    <property type="entry name" value="FN3_dom"/>
</dbReference>
<keyword evidence="7" id="KW-0732">Signal</keyword>
<dbReference type="Pfam" id="PF23106">
    <property type="entry name" value="EGF_Teneurin"/>
    <property type="match status" value="3"/>
</dbReference>
<comment type="subcellular location">
    <subcellularLocation>
        <location evidence="1">Secreted</location>
    </subcellularLocation>
</comment>
<dbReference type="Pfam" id="PF18720">
    <property type="entry name" value="EGF_Tenascin"/>
    <property type="match status" value="2"/>
</dbReference>
<accession>A0A498LJY1</accession>